<evidence type="ECO:0000259" key="1">
    <source>
        <dbReference type="PROSITE" id="PS51833"/>
    </source>
</evidence>
<keyword evidence="3" id="KW-1185">Reference proteome</keyword>
<dbReference type="PANTHER" id="PTHR33525">
    <property type="match status" value="1"/>
</dbReference>
<dbReference type="Proteomes" id="UP000223071">
    <property type="component" value="Unassembled WGS sequence"/>
</dbReference>
<gene>
    <name evidence="2" type="ORF">A9A59_1311</name>
</gene>
<evidence type="ECO:0000313" key="2">
    <source>
        <dbReference type="EMBL" id="PFG74103.1"/>
    </source>
</evidence>
<reference evidence="2 3" key="1">
    <citation type="submission" date="2017-09" db="EMBL/GenBank/DDBJ databases">
        <title>Sequencing the genomes of two abundant thermophiles in Great Basin hot springs: Thermocrinis jamiesonii and novel Chloroflexi Thermoflexus hugenholtzii.</title>
        <authorList>
            <person name="Hedlund B."/>
        </authorList>
    </citation>
    <scope>NUCLEOTIDE SEQUENCE [LARGE SCALE GENOMIC DNA]</scope>
    <source>
        <strain evidence="2 3">G233</strain>
    </source>
</reference>
<dbReference type="PANTHER" id="PTHR33525:SF3">
    <property type="entry name" value="RIBONUCLEASE Y"/>
    <property type="match status" value="1"/>
</dbReference>
<dbReference type="PROSITE" id="PS51833">
    <property type="entry name" value="HDOD"/>
    <property type="match status" value="1"/>
</dbReference>
<organism evidence="2 3">
    <name type="scientific">Tepidiforma thermophila (strain KCTC 52669 / CGMCC 1.13589 / G233)</name>
    <dbReference type="NCBI Taxonomy" id="2761530"/>
    <lineage>
        <taxon>Bacteria</taxon>
        <taxon>Bacillati</taxon>
        <taxon>Chloroflexota</taxon>
        <taxon>Tepidiformia</taxon>
        <taxon>Tepidiformales</taxon>
        <taxon>Tepidiformaceae</taxon>
        <taxon>Tepidiforma</taxon>
    </lineage>
</organism>
<dbReference type="Gene3D" id="1.10.3210.10">
    <property type="entry name" value="Hypothetical protein af1432"/>
    <property type="match status" value="1"/>
</dbReference>
<dbReference type="InterPro" id="IPR013976">
    <property type="entry name" value="HDOD"/>
</dbReference>
<accession>A0A2A9HFI6</accession>
<protein>
    <submittedName>
        <fullName evidence="2">HDOD domain-containing protein</fullName>
    </submittedName>
</protein>
<sequence>MPEARQVGVDVVAAIEALPPLPAVALRVMQVAQDPKASASDLALVVSADPGLSSRILRVVNSAAYRRMREVTSVQQALVTLGFVQARNLALSGAIAGAYAPDALNALFRIETFWRHSLAVAFKAAELAGQGRRVDVPSAFTAGIVHNMGRLALFYRDPALVDQAVARAMAEGRTLEEVEAELGFDHAAAGELLARKWKLPEAICEAIGRHHEPLDTNQTLAGCVAMADRYVVEHGLLPGYVLPPEPGTVRVPAPEFAQLMKQVDALMELVTGEPVGVRAA</sequence>
<dbReference type="EMBL" id="PDJQ01000001">
    <property type="protein sequence ID" value="PFG74103.1"/>
    <property type="molecule type" value="Genomic_DNA"/>
</dbReference>
<evidence type="ECO:0000313" key="3">
    <source>
        <dbReference type="Proteomes" id="UP000223071"/>
    </source>
</evidence>
<feature type="domain" description="HDOD" evidence="1">
    <location>
        <begin position="18"/>
        <end position="213"/>
    </location>
</feature>
<dbReference type="Pfam" id="PF08668">
    <property type="entry name" value="HDOD"/>
    <property type="match status" value="1"/>
</dbReference>
<dbReference type="InterPro" id="IPR052340">
    <property type="entry name" value="RNase_Y/CdgJ"/>
</dbReference>
<dbReference type="AlphaFoldDB" id="A0A2A9HFI6"/>
<dbReference type="RefSeq" id="WP_098503514.1">
    <property type="nucleotide sequence ID" value="NZ_PDJQ01000001.1"/>
</dbReference>
<comment type="caution">
    <text evidence="2">The sequence shown here is derived from an EMBL/GenBank/DDBJ whole genome shotgun (WGS) entry which is preliminary data.</text>
</comment>
<dbReference type="SUPFAM" id="SSF109604">
    <property type="entry name" value="HD-domain/PDEase-like"/>
    <property type="match status" value="1"/>
</dbReference>
<proteinExistence type="predicted"/>
<name>A0A2A9HFI6_TEPT2</name>